<dbReference type="PANTHER" id="PTHR22946:SF9">
    <property type="entry name" value="POLYKETIDE TRANSFERASE AF380"/>
    <property type="match status" value="1"/>
</dbReference>
<evidence type="ECO:0000313" key="4">
    <source>
        <dbReference type="EMBL" id="PFH50116.1"/>
    </source>
</evidence>
<name>A0A2A9NQT0_9AGAR</name>
<organism evidence="4 5">
    <name type="scientific">Amanita thiersii Skay4041</name>
    <dbReference type="NCBI Taxonomy" id="703135"/>
    <lineage>
        <taxon>Eukaryota</taxon>
        <taxon>Fungi</taxon>
        <taxon>Dikarya</taxon>
        <taxon>Basidiomycota</taxon>
        <taxon>Agaricomycotina</taxon>
        <taxon>Agaricomycetes</taxon>
        <taxon>Agaricomycetidae</taxon>
        <taxon>Agaricales</taxon>
        <taxon>Pluteineae</taxon>
        <taxon>Amanitaceae</taxon>
        <taxon>Amanita</taxon>
    </lineage>
</organism>
<dbReference type="AlphaFoldDB" id="A0A2A9NQT0"/>
<dbReference type="Proteomes" id="UP000242287">
    <property type="component" value="Unassembled WGS sequence"/>
</dbReference>
<evidence type="ECO:0000256" key="1">
    <source>
        <dbReference type="ARBA" id="ARBA00022801"/>
    </source>
</evidence>
<reference evidence="4 5" key="1">
    <citation type="submission" date="2014-02" db="EMBL/GenBank/DDBJ databases">
        <title>Transposable element dynamics among asymbiotic and ectomycorrhizal Amanita fungi.</title>
        <authorList>
            <consortium name="DOE Joint Genome Institute"/>
            <person name="Hess J."/>
            <person name="Skrede I."/>
            <person name="Wolfe B."/>
            <person name="LaButti K."/>
            <person name="Ohm R.A."/>
            <person name="Grigoriev I.V."/>
            <person name="Pringle A."/>
        </authorList>
    </citation>
    <scope>NUCLEOTIDE SEQUENCE [LARGE SCALE GENOMIC DNA]</scope>
    <source>
        <strain evidence="4 5">SKay4041</strain>
    </source>
</reference>
<dbReference type="InterPro" id="IPR000073">
    <property type="entry name" value="AB_hydrolase_1"/>
</dbReference>
<dbReference type="InterPro" id="IPR050261">
    <property type="entry name" value="FrsA_esterase"/>
</dbReference>
<gene>
    <name evidence="4" type="ORF">AMATHDRAFT_145872</name>
</gene>
<dbReference type="SUPFAM" id="SSF53474">
    <property type="entry name" value="alpha/beta-Hydrolases"/>
    <property type="match status" value="1"/>
</dbReference>
<protein>
    <recommendedName>
        <fullName evidence="3">Serine aminopeptidase S33 domain-containing protein</fullName>
    </recommendedName>
</protein>
<dbReference type="OrthoDB" id="2498029at2759"/>
<feature type="domain" description="Serine aminopeptidase S33" evidence="3">
    <location>
        <begin position="57"/>
        <end position="170"/>
    </location>
</feature>
<proteinExistence type="inferred from homology"/>
<keyword evidence="1" id="KW-0378">Hydrolase</keyword>
<dbReference type="InterPro" id="IPR029058">
    <property type="entry name" value="AB_hydrolase_fold"/>
</dbReference>
<dbReference type="EMBL" id="KZ302011">
    <property type="protein sequence ID" value="PFH50116.1"/>
    <property type="molecule type" value="Genomic_DNA"/>
</dbReference>
<dbReference type="InterPro" id="IPR022742">
    <property type="entry name" value="Hydrolase_4"/>
</dbReference>
<dbReference type="PRINTS" id="PR00111">
    <property type="entry name" value="ABHYDROLASE"/>
</dbReference>
<dbReference type="Gene3D" id="3.40.50.1820">
    <property type="entry name" value="alpha/beta hydrolase"/>
    <property type="match status" value="1"/>
</dbReference>
<dbReference type="PANTHER" id="PTHR22946">
    <property type="entry name" value="DIENELACTONE HYDROLASE DOMAIN-CONTAINING PROTEIN-RELATED"/>
    <property type="match status" value="1"/>
</dbReference>
<dbReference type="GO" id="GO:0016788">
    <property type="term" value="F:hydrolase activity, acting on ester bonds"/>
    <property type="evidence" value="ECO:0007669"/>
    <property type="project" value="UniProtKB-ARBA"/>
</dbReference>
<dbReference type="STRING" id="703135.A0A2A9NQT0"/>
<keyword evidence="5" id="KW-1185">Reference proteome</keyword>
<evidence type="ECO:0000256" key="2">
    <source>
        <dbReference type="ARBA" id="ARBA00038115"/>
    </source>
</evidence>
<evidence type="ECO:0000313" key="5">
    <source>
        <dbReference type="Proteomes" id="UP000242287"/>
    </source>
</evidence>
<dbReference type="Pfam" id="PF12146">
    <property type="entry name" value="Hydrolase_4"/>
    <property type="match status" value="1"/>
</dbReference>
<comment type="similarity">
    <text evidence="2">Belongs to the AB hydrolase superfamily. FUS2 hydrolase family.</text>
</comment>
<evidence type="ECO:0000259" key="3">
    <source>
        <dbReference type="Pfam" id="PF12146"/>
    </source>
</evidence>
<accession>A0A2A9NQT0</accession>
<sequence length="301" mass="32757">MFERETVNITSQDGTSVLDTWYYKPLTEPPYPLVVAGPGMTVIKEAGLSTFGEEWASKAGFASLIFDYRGFGSSGGEPRDLVDLEKQYQDYQSVIQWARGRPELFRLDKIVVVGTAVGGLTAARLVLEDPSLAGGIGQSPMLDGYTTLMALPFNPRLVFLAMVDTIMSKLGLSPLFIKAVGHPNEFALLNTKSAYPGFEMMFSQGSIPFSKAPNKIAPRLSFQIMGARPGIRMKEAKGRVLIVSSQDDDMIPIKIAREIAASAPNVVTLVESPGGHFDILKGGQGYETNINAQIEFLRSLL</sequence>